<dbReference type="AlphaFoldDB" id="A0A1H7SHV2"/>
<feature type="binding site" evidence="9">
    <location>
        <begin position="175"/>
        <end position="178"/>
    </location>
    <ligand>
        <name>GTP</name>
        <dbReference type="ChEBI" id="CHEBI:37565"/>
    </ligand>
</feature>
<dbReference type="PROSITE" id="PS00301">
    <property type="entry name" value="G_TR_1"/>
    <property type="match status" value="1"/>
</dbReference>
<evidence type="ECO:0000256" key="4">
    <source>
        <dbReference type="ARBA" id="ARBA00022741"/>
    </source>
</evidence>
<dbReference type="FunFam" id="3.40.50.300:FF:000542">
    <property type="entry name" value="Peptide chain release factor 3"/>
    <property type="match status" value="1"/>
</dbReference>
<evidence type="ECO:0000313" key="11">
    <source>
        <dbReference type="EMBL" id="SEL72008.1"/>
    </source>
</evidence>
<dbReference type="GO" id="GO:0005525">
    <property type="term" value="F:GTP binding"/>
    <property type="evidence" value="ECO:0007669"/>
    <property type="project" value="UniProtKB-UniRule"/>
</dbReference>
<keyword evidence="4 9" id="KW-0547">Nucleotide-binding</keyword>
<dbReference type="InterPro" id="IPR053905">
    <property type="entry name" value="EF-G-like_DII"/>
</dbReference>
<evidence type="ECO:0000259" key="10">
    <source>
        <dbReference type="PROSITE" id="PS51722"/>
    </source>
</evidence>
<dbReference type="GO" id="GO:0006449">
    <property type="term" value="P:regulation of translational termination"/>
    <property type="evidence" value="ECO:0007669"/>
    <property type="project" value="UniProtKB-UniRule"/>
</dbReference>
<dbReference type="FunFam" id="3.30.70.3280:FF:000001">
    <property type="entry name" value="Peptide chain release factor 3"/>
    <property type="match status" value="1"/>
</dbReference>
<evidence type="ECO:0000313" key="12">
    <source>
        <dbReference type="Proteomes" id="UP000199664"/>
    </source>
</evidence>
<feature type="binding site" evidence="9">
    <location>
        <begin position="53"/>
        <end position="60"/>
    </location>
    <ligand>
        <name>GTP</name>
        <dbReference type="ChEBI" id="CHEBI:37565"/>
    </ligand>
</feature>
<dbReference type="GO" id="GO:0016150">
    <property type="term" value="F:translation release factor activity, codon nonspecific"/>
    <property type="evidence" value="ECO:0007669"/>
    <property type="project" value="TreeGrafter"/>
</dbReference>
<dbReference type="InterPro" id="IPR027417">
    <property type="entry name" value="P-loop_NTPase"/>
</dbReference>
<sequence>MCRRSEVPRSCVARLTGGAASCLDHAMTDLSTIDNAAAAAAPHARRRTFAIISHPDAGKTTLTEKLLYFGGAIQLAGEVRAKAGRRQTSSDWMKIERQRGISVVTSVMTFEYDGHVFNLLDTPGHEDFSEDTYRTLTAVDSAVMVIDAAKGIEARTKKLFEVCRLRDIPIVTFINKVDRETRDPFDLLNEIETTLALDVAPMTWPVGRGREFVGTLDLASNTLRRNQKGDESDAGQKVDGEDDKLFDELLPHGAADTFREEVFLAREGCKPFDLEAFREGHLTPVYFGAALRDYGVRDLIDALGRLAPSPRAQSADKRLIEAGEPKMTGFVFKIQANMDPNHRDRIAFMRICSGKLSRGMKAKLVRTGKPLPLNAPQFFFARDRSIAEEAFAGDIVGLPNHGTLRIGDTLTEGEDIVFRGVPSFAPEILRRVKLKDAMKAKKLREALQQMAEEGVVQLFLPHDGAPAIVGVVGALQLDVLKERMEAEYSLPVDFEPCQFSIARWISSEDKVALQKFTAAKPSSMADDLDGDPVFMASSQFTLKYDAERAPEIVFSDVKDYQKVSGG</sequence>
<evidence type="ECO:0000256" key="6">
    <source>
        <dbReference type="ARBA" id="ARBA00023134"/>
    </source>
</evidence>
<evidence type="ECO:0000256" key="3">
    <source>
        <dbReference type="ARBA" id="ARBA00022490"/>
    </source>
</evidence>
<dbReference type="GO" id="GO:0016149">
    <property type="term" value="F:translation release factor activity, codon specific"/>
    <property type="evidence" value="ECO:0007669"/>
    <property type="project" value="UniProtKB-UniRule"/>
</dbReference>
<dbReference type="FunFam" id="2.40.30.10:FF:000040">
    <property type="entry name" value="Peptide chain release factor 3"/>
    <property type="match status" value="1"/>
</dbReference>
<dbReference type="SUPFAM" id="SSF54980">
    <property type="entry name" value="EF-G C-terminal domain-like"/>
    <property type="match status" value="1"/>
</dbReference>
<evidence type="ECO:0000256" key="5">
    <source>
        <dbReference type="ARBA" id="ARBA00022917"/>
    </source>
</evidence>
<evidence type="ECO:0000256" key="7">
    <source>
        <dbReference type="ARBA" id="ARBA00025017"/>
    </source>
</evidence>
<dbReference type="InterPro" id="IPR009000">
    <property type="entry name" value="Transl_B-barrel_sf"/>
</dbReference>
<dbReference type="CDD" id="cd03689">
    <property type="entry name" value="RF3_II"/>
    <property type="match status" value="1"/>
</dbReference>
<evidence type="ECO:0000256" key="8">
    <source>
        <dbReference type="ARBA" id="ARBA00073639"/>
    </source>
</evidence>
<dbReference type="EMBL" id="FOAN01000005">
    <property type="protein sequence ID" value="SEL72008.1"/>
    <property type="molecule type" value="Genomic_DNA"/>
</dbReference>
<dbReference type="InterPro" id="IPR031157">
    <property type="entry name" value="G_TR_CS"/>
</dbReference>
<proteinExistence type="inferred from homology"/>
<dbReference type="Gene3D" id="2.40.30.10">
    <property type="entry name" value="Translation factors"/>
    <property type="match status" value="1"/>
</dbReference>
<dbReference type="GO" id="GO:0003924">
    <property type="term" value="F:GTPase activity"/>
    <property type="evidence" value="ECO:0007669"/>
    <property type="project" value="InterPro"/>
</dbReference>
<keyword evidence="6 9" id="KW-0342">GTP-binding</keyword>
<dbReference type="PROSITE" id="PS51722">
    <property type="entry name" value="G_TR_2"/>
    <property type="match status" value="1"/>
</dbReference>
<dbReference type="GO" id="GO:0097216">
    <property type="term" value="F:guanosine tetraphosphate binding"/>
    <property type="evidence" value="ECO:0007669"/>
    <property type="project" value="UniProtKB-ARBA"/>
</dbReference>
<comment type="subcellular location">
    <subcellularLocation>
        <location evidence="1 9">Cytoplasm</location>
    </subcellularLocation>
</comment>
<feature type="binding site" evidence="9">
    <location>
        <begin position="121"/>
        <end position="125"/>
    </location>
    <ligand>
        <name>GTP</name>
        <dbReference type="ChEBI" id="CHEBI:37565"/>
    </ligand>
</feature>
<dbReference type="Proteomes" id="UP000199664">
    <property type="component" value="Unassembled WGS sequence"/>
</dbReference>
<dbReference type="InterPro" id="IPR032090">
    <property type="entry name" value="RF3_C"/>
</dbReference>
<name>A0A1H7SHV2_9HYPH</name>
<dbReference type="NCBIfam" id="TIGR00231">
    <property type="entry name" value="small_GTP"/>
    <property type="match status" value="1"/>
</dbReference>
<dbReference type="GO" id="GO:0005829">
    <property type="term" value="C:cytosol"/>
    <property type="evidence" value="ECO:0007669"/>
    <property type="project" value="TreeGrafter"/>
</dbReference>
<dbReference type="InterPro" id="IPR004548">
    <property type="entry name" value="PrfC"/>
</dbReference>
<dbReference type="SUPFAM" id="SSF50447">
    <property type="entry name" value="Translation proteins"/>
    <property type="match status" value="1"/>
</dbReference>
<dbReference type="SUPFAM" id="SSF52540">
    <property type="entry name" value="P-loop containing nucleoside triphosphate hydrolases"/>
    <property type="match status" value="1"/>
</dbReference>
<dbReference type="InterPro" id="IPR000795">
    <property type="entry name" value="T_Tr_GTP-bd_dom"/>
</dbReference>
<dbReference type="HAMAP" id="MF_00072">
    <property type="entry name" value="Rel_fac_3"/>
    <property type="match status" value="1"/>
</dbReference>
<accession>A0A1H7SHV2</accession>
<dbReference type="CDD" id="cd04169">
    <property type="entry name" value="RF3"/>
    <property type="match status" value="1"/>
</dbReference>
<organism evidence="11 12">
    <name type="scientific">Bosea lupini</name>
    <dbReference type="NCBI Taxonomy" id="1036779"/>
    <lineage>
        <taxon>Bacteria</taxon>
        <taxon>Pseudomonadati</taxon>
        <taxon>Pseudomonadota</taxon>
        <taxon>Alphaproteobacteria</taxon>
        <taxon>Hyphomicrobiales</taxon>
        <taxon>Boseaceae</taxon>
        <taxon>Bosea</taxon>
    </lineage>
</organism>
<dbReference type="STRING" id="1036779.SAMN04515666_10566"/>
<gene>
    <name evidence="9" type="primary">prfC</name>
    <name evidence="11" type="ORF">SAMN04515666_10566</name>
</gene>
<dbReference type="Pfam" id="PF16658">
    <property type="entry name" value="RF3_C"/>
    <property type="match status" value="1"/>
</dbReference>
<protein>
    <recommendedName>
        <fullName evidence="8 9">Peptide chain release factor 3</fullName>
        <shortName evidence="9">RF-3</shortName>
    </recommendedName>
</protein>
<evidence type="ECO:0000256" key="2">
    <source>
        <dbReference type="ARBA" id="ARBA00009978"/>
    </source>
</evidence>
<dbReference type="Pfam" id="PF00009">
    <property type="entry name" value="GTP_EFTU"/>
    <property type="match status" value="1"/>
</dbReference>
<dbReference type="InterPro" id="IPR038467">
    <property type="entry name" value="RF3_dom_3_sf"/>
</dbReference>
<evidence type="ECO:0000256" key="1">
    <source>
        <dbReference type="ARBA" id="ARBA00004496"/>
    </source>
</evidence>
<feature type="domain" description="Tr-type G" evidence="10">
    <location>
        <begin position="44"/>
        <end position="311"/>
    </location>
</feature>
<dbReference type="Pfam" id="PF22042">
    <property type="entry name" value="EF-G_D2"/>
    <property type="match status" value="1"/>
</dbReference>
<dbReference type="Gene3D" id="3.30.70.3280">
    <property type="entry name" value="Peptide chain release factor 3, domain III"/>
    <property type="match status" value="1"/>
</dbReference>
<comment type="similarity">
    <text evidence="2 9">Belongs to the TRAFAC class translation factor GTPase superfamily. Classic translation factor GTPase family. PrfC subfamily.</text>
</comment>
<dbReference type="InterPro" id="IPR041732">
    <property type="entry name" value="RF3_GTP-bd"/>
</dbReference>
<dbReference type="InterPro" id="IPR005225">
    <property type="entry name" value="Small_GTP-bd"/>
</dbReference>
<keyword evidence="5 9" id="KW-0648">Protein biosynthesis</keyword>
<keyword evidence="3 9" id="KW-0963">Cytoplasm</keyword>
<dbReference type="NCBIfam" id="NF001964">
    <property type="entry name" value="PRK00741.1"/>
    <property type="match status" value="1"/>
</dbReference>
<dbReference type="NCBIfam" id="TIGR00503">
    <property type="entry name" value="prfC"/>
    <property type="match status" value="1"/>
</dbReference>
<dbReference type="Gene3D" id="3.40.50.300">
    <property type="entry name" value="P-loop containing nucleotide triphosphate hydrolases"/>
    <property type="match status" value="1"/>
</dbReference>
<evidence type="ECO:0000256" key="9">
    <source>
        <dbReference type="HAMAP-Rule" id="MF_00072"/>
    </source>
</evidence>
<dbReference type="PANTHER" id="PTHR43556:SF2">
    <property type="entry name" value="PEPTIDE CHAIN RELEASE FACTOR RF3"/>
    <property type="match status" value="1"/>
</dbReference>
<keyword evidence="12" id="KW-1185">Reference proteome</keyword>
<dbReference type="CDD" id="cd16259">
    <property type="entry name" value="RF3_III"/>
    <property type="match status" value="1"/>
</dbReference>
<dbReference type="PRINTS" id="PR00315">
    <property type="entry name" value="ELONGATNFCT"/>
</dbReference>
<dbReference type="InterPro" id="IPR035647">
    <property type="entry name" value="EFG_III/V"/>
</dbReference>
<dbReference type="PANTHER" id="PTHR43556">
    <property type="entry name" value="PEPTIDE CHAIN RELEASE FACTOR RF3"/>
    <property type="match status" value="1"/>
</dbReference>
<reference evidence="12" key="1">
    <citation type="submission" date="2016-10" db="EMBL/GenBank/DDBJ databases">
        <authorList>
            <person name="Varghese N."/>
            <person name="Submissions S."/>
        </authorList>
    </citation>
    <scope>NUCLEOTIDE SEQUENCE [LARGE SCALE GENOMIC DNA]</scope>
    <source>
        <strain evidence="12">LMG 26383,CCUG 61248,R- 45681</strain>
    </source>
</reference>
<comment type="function">
    <text evidence="7 9">Increases the formation of ribosomal termination complexes and stimulates activities of RF-1 and RF-2. It binds guanine nucleotides and has strong preference for UGA stop codons. It may interact directly with the ribosome. The stimulation of RF-1 and RF-2 is significantly reduced by GTP and GDP, but not by GMP.</text>
</comment>